<proteinExistence type="predicted"/>
<dbReference type="InterPro" id="IPR038727">
    <property type="entry name" value="NadR/Ttd14_AAA_dom"/>
</dbReference>
<dbReference type="Gene3D" id="3.40.50.300">
    <property type="entry name" value="P-loop containing nucleotide triphosphate hydrolases"/>
    <property type="match status" value="1"/>
</dbReference>
<feature type="domain" description="NadR/Ttd14 AAA" evidence="1">
    <location>
        <begin position="9"/>
        <end position="181"/>
    </location>
</feature>
<evidence type="ECO:0000313" key="2">
    <source>
        <dbReference type="EMBL" id="MQS99896.1"/>
    </source>
</evidence>
<organism evidence="2 3">
    <name type="scientific">Streptomyces jumonjinensis</name>
    <dbReference type="NCBI Taxonomy" id="1945"/>
    <lineage>
        <taxon>Bacteria</taxon>
        <taxon>Bacillati</taxon>
        <taxon>Actinomycetota</taxon>
        <taxon>Actinomycetes</taxon>
        <taxon>Kitasatosporales</taxon>
        <taxon>Streptomycetaceae</taxon>
        <taxon>Streptomyces</taxon>
    </lineage>
</organism>
<protein>
    <submittedName>
        <fullName evidence="2">Thymidylate kinase</fullName>
    </submittedName>
</protein>
<accession>A0A646KD46</accession>
<dbReference type="Proteomes" id="UP000419138">
    <property type="component" value="Unassembled WGS sequence"/>
</dbReference>
<comment type="caution">
    <text evidence="2">The sequence shown here is derived from an EMBL/GenBank/DDBJ whole genome shotgun (WGS) entry which is preliminary data.</text>
</comment>
<dbReference type="AlphaFoldDB" id="A0A646KD46"/>
<keyword evidence="2" id="KW-0808">Transferase</keyword>
<keyword evidence="2" id="KW-0418">Kinase</keyword>
<sequence length="203" mass="22229">MPIRDCTVIAVEGTQAAGKTTLVHALTAHLREQSINALCTGEPARSSPFMEEIVLHNKGHFDLAAELDLFAQQLTVPLRAARHQQLLITDKTPANVLALARLVLDATEPRTAAVLAACDALCRAWMPTAYDLLLYCRDRFDQKAGGDRMREKVLSLQDEADHAVYQACEDTGVPILEVPTGMSTAERVQWIAKRVTQLGITAI</sequence>
<evidence type="ECO:0000259" key="1">
    <source>
        <dbReference type="Pfam" id="PF13521"/>
    </source>
</evidence>
<reference evidence="2 3" key="1">
    <citation type="submission" date="2019-05" db="EMBL/GenBank/DDBJ databases">
        <title>Comparative genomics and metabolomics analyses of clavulanic acid producing Streptomyces species provides insight into specialized metabolism and evolution of beta-lactam biosynthetic gene clusters.</title>
        <authorList>
            <person name="Moore M.A."/>
            <person name="Cruz-Morales P."/>
            <person name="Barona Gomez F."/>
            <person name="Kapil T."/>
        </authorList>
    </citation>
    <scope>NUCLEOTIDE SEQUENCE [LARGE SCALE GENOMIC DNA]</scope>
    <source>
        <strain evidence="2 3">NRRL 5741</strain>
    </source>
</reference>
<dbReference type="RefSeq" id="WP_153521423.1">
    <property type="nucleotide sequence ID" value="NZ_JBEPDZ010000006.1"/>
</dbReference>
<evidence type="ECO:0000313" key="3">
    <source>
        <dbReference type="Proteomes" id="UP000419138"/>
    </source>
</evidence>
<keyword evidence="3" id="KW-1185">Reference proteome</keyword>
<name>A0A646KD46_STRJU</name>
<dbReference type="InterPro" id="IPR027417">
    <property type="entry name" value="P-loop_NTPase"/>
</dbReference>
<dbReference type="Pfam" id="PF13521">
    <property type="entry name" value="AAA_28"/>
    <property type="match status" value="1"/>
</dbReference>
<dbReference type="EMBL" id="VCLA01000051">
    <property type="protein sequence ID" value="MQS99896.1"/>
    <property type="molecule type" value="Genomic_DNA"/>
</dbReference>
<dbReference type="SUPFAM" id="SSF52540">
    <property type="entry name" value="P-loop containing nucleoside triphosphate hydrolases"/>
    <property type="match status" value="1"/>
</dbReference>
<dbReference type="GO" id="GO:0016301">
    <property type="term" value="F:kinase activity"/>
    <property type="evidence" value="ECO:0007669"/>
    <property type="project" value="UniProtKB-KW"/>
</dbReference>
<gene>
    <name evidence="2" type="ORF">FF041_06585</name>
</gene>
<dbReference type="OrthoDB" id="3533703at2"/>